<feature type="transmembrane region" description="Helical" evidence="1">
    <location>
        <begin position="18"/>
        <end position="35"/>
    </location>
</feature>
<protein>
    <submittedName>
        <fullName evidence="2">Uncharacterized protein</fullName>
    </submittedName>
</protein>
<evidence type="ECO:0000313" key="2">
    <source>
        <dbReference type="EMBL" id="KIL80775.1"/>
    </source>
</evidence>
<dbReference type="Proteomes" id="UP000031982">
    <property type="component" value="Unassembled WGS sequence"/>
</dbReference>
<proteinExistence type="predicted"/>
<keyword evidence="1" id="KW-0812">Transmembrane</keyword>
<gene>
    <name evidence="2" type="ORF">SD77_0623</name>
</gene>
<keyword evidence="3" id="KW-1185">Reference proteome</keyword>
<evidence type="ECO:0000313" key="3">
    <source>
        <dbReference type="Proteomes" id="UP000031982"/>
    </source>
</evidence>
<evidence type="ECO:0000256" key="1">
    <source>
        <dbReference type="SAM" id="Phobius"/>
    </source>
</evidence>
<accession>A0ABR5B1Y1</accession>
<sequence>MRMNITVIPITTANTDEATSIIFIIPYLLHLLSYYNQFSFEKQKLFSQKTA</sequence>
<keyword evidence="1" id="KW-1133">Transmembrane helix</keyword>
<dbReference type="EMBL" id="JXLP01000001">
    <property type="protein sequence ID" value="KIL80775.1"/>
    <property type="molecule type" value="Genomic_DNA"/>
</dbReference>
<organism evidence="2 3">
    <name type="scientific">Bacillus badius</name>
    <dbReference type="NCBI Taxonomy" id="1455"/>
    <lineage>
        <taxon>Bacteria</taxon>
        <taxon>Bacillati</taxon>
        <taxon>Bacillota</taxon>
        <taxon>Bacilli</taxon>
        <taxon>Bacillales</taxon>
        <taxon>Bacillaceae</taxon>
        <taxon>Pseudobacillus</taxon>
    </lineage>
</organism>
<reference evidence="2 3" key="1">
    <citation type="submission" date="2015-01" db="EMBL/GenBank/DDBJ databases">
        <title>Genome Assembly of Bacillus badius MTCC 1458.</title>
        <authorList>
            <person name="Verma A."/>
            <person name="Khatri I."/>
            <person name="Mual P."/>
            <person name="Subramanian S."/>
            <person name="Krishnamurthi S."/>
        </authorList>
    </citation>
    <scope>NUCLEOTIDE SEQUENCE [LARGE SCALE GENOMIC DNA]</scope>
    <source>
        <strain evidence="2 3">MTCC 1458</strain>
    </source>
</reference>
<comment type="caution">
    <text evidence="2">The sequence shown here is derived from an EMBL/GenBank/DDBJ whole genome shotgun (WGS) entry which is preliminary data.</text>
</comment>
<name>A0ABR5B1Y1_BACBA</name>
<keyword evidence="1" id="KW-0472">Membrane</keyword>